<reference evidence="2" key="1">
    <citation type="submission" date="2021-03" db="EMBL/GenBank/DDBJ databases">
        <title>Draft genome sequence of rust myrtle Austropuccinia psidii MF-1, a brazilian biotype.</title>
        <authorList>
            <person name="Quecine M.C."/>
            <person name="Pachon D.M.R."/>
            <person name="Bonatelli M.L."/>
            <person name="Correr F.H."/>
            <person name="Franceschini L.M."/>
            <person name="Leite T.F."/>
            <person name="Margarido G.R.A."/>
            <person name="Almeida C.A."/>
            <person name="Ferrarezi J.A."/>
            <person name="Labate C.A."/>
        </authorList>
    </citation>
    <scope>NUCLEOTIDE SEQUENCE</scope>
    <source>
        <strain evidence="2">MF-1</strain>
    </source>
</reference>
<feature type="compositionally biased region" description="Polar residues" evidence="1">
    <location>
        <begin position="122"/>
        <end position="133"/>
    </location>
</feature>
<evidence type="ECO:0000313" key="3">
    <source>
        <dbReference type="Proteomes" id="UP000765509"/>
    </source>
</evidence>
<dbReference type="EMBL" id="AVOT02005748">
    <property type="protein sequence ID" value="MBW0479868.1"/>
    <property type="molecule type" value="Genomic_DNA"/>
</dbReference>
<sequence length="262" mass="29631">MSPSPALSKPPSQLSLLMNPLPDPPDPDDQMDIPEIFEGEPEMAQQGNSDKDLLHLVLQKTTGHERNHAKTKQTTGQLGKLQKATLIRGKHPIQNPNIEQITTSPIFCSYRSKRPNPETLPPTKQTPTSSTNVPTQEVNIFIKYNIVIRPRFGSPKPFKGKTTQEMYNKINKALIEINAKCENNPIRIKAITRYPSGDIKLFTKTRYEVIWLLNHRAEWTHLADPTFVTSPTLFSVMAHSCPTYLDLDDKTPVDTLLEQNEI</sequence>
<feature type="region of interest" description="Disordered" evidence="1">
    <location>
        <begin position="1"/>
        <end position="32"/>
    </location>
</feature>
<dbReference type="Proteomes" id="UP000765509">
    <property type="component" value="Unassembled WGS sequence"/>
</dbReference>
<accession>A0A9Q3C9X3</accession>
<proteinExistence type="predicted"/>
<evidence type="ECO:0000313" key="2">
    <source>
        <dbReference type="EMBL" id="MBW0479868.1"/>
    </source>
</evidence>
<dbReference type="AlphaFoldDB" id="A0A9Q3C9X3"/>
<protein>
    <submittedName>
        <fullName evidence="2">Uncharacterized protein</fullName>
    </submittedName>
</protein>
<name>A0A9Q3C9X3_9BASI</name>
<gene>
    <name evidence="2" type="ORF">O181_019583</name>
</gene>
<evidence type="ECO:0000256" key="1">
    <source>
        <dbReference type="SAM" id="MobiDB-lite"/>
    </source>
</evidence>
<organism evidence="2 3">
    <name type="scientific">Austropuccinia psidii MF-1</name>
    <dbReference type="NCBI Taxonomy" id="1389203"/>
    <lineage>
        <taxon>Eukaryota</taxon>
        <taxon>Fungi</taxon>
        <taxon>Dikarya</taxon>
        <taxon>Basidiomycota</taxon>
        <taxon>Pucciniomycotina</taxon>
        <taxon>Pucciniomycetes</taxon>
        <taxon>Pucciniales</taxon>
        <taxon>Sphaerophragmiaceae</taxon>
        <taxon>Austropuccinia</taxon>
    </lineage>
</organism>
<feature type="region of interest" description="Disordered" evidence="1">
    <location>
        <begin position="112"/>
        <end position="133"/>
    </location>
</feature>
<comment type="caution">
    <text evidence="2">The sequence shown here is derived from an EMBL/GenBank/DDBJ whole genome shotgun (WGS) entry which is preliminary data.</text>
</comment>
<keyword evidence="3" id="KW-1185">Reference proteome</keyword>
<feature type="compositionally biased region" description="Polar residues" evidence="1">
    <location>
        <begin position="1"/>
        <end position="16"/>
    </location>
</feature>